<dbReference type="NCBIfam" id="TIGR00011">
    <property type="entry name" value="YbaK_EbsC"/>
    <property type="match status" value="1"/>
</dbReference>
<evidence type="ECO:0000256" key="1">
    <source>
        <dbReference type="ARBA" id="ARBA00009798"/>
    </source>
</evidence>
<dbReference type="GO" id="GO:0006412">
    <property type="term" value="P:translation"/>
    <property type="evidence" value="ECO:0007669"/>
    <property type="project" value="UniProtKB-KW"/>
</dbReference>
<dbReference type="CDD" id="cd00002">
    <property type="entry name" value="YbaK_deacylase"/>
    <property type="match status" value="1"/>
</dbReference>
<dbReference type="Pfam" id="PF04073">
    <property type="entry name" value="tRNA_edit"/>
    <property type="match status" value="1"/>
</dbReference>
<keyword evidence="2 4" id="KW-0648">Protein biosynthesis</keyword>
<comment type="caution">
    <text evidence="6">The sequence shown here is derived from an EMBL/GenBank/DDBJ whole genome shotgun (WGS) entry which is preliminary data.</text>
</comment>
<dbReference type="GO" id="GO:0002161">
    <property type="term" value="F:aminoacyl-tRNA deacylase activity"/>
    <property type="evidence" value="ECO:0007669"/>
    <property type="project" value="InterPro"/>
</dbReference>
<accession>A0A106BWC9</accession>
<evidence type="ECO:0000256" key="4">
    <source>
        <dbReference type="PIRNR" id="PIRNR006181"/>
    </source>
</evidence>
<dbReference type="SUPFAM" id="SSF55826">
    <property type="entry name" value="YbaK/ProRS associated domain"/>
    <property type="match status" value="1"/>
</dbReference>
<dbReference type="GO" id="GO:0016829">
    <property type="term" value="F:lyase activity"/>
    <property type="evidence" value="ECO:0007669"/>
    <property type="project" value="UniProtKB-KW"/>
</dbReference>
<organism evidence="6">
    <name type="scientific">Shewanella frigidimarina</name>
    <dbReference type="NCBI Taxonomy" id="56812"/>
    <lineage>
        <taxon>Bacteria</taxon>
        <taxon>Pseudomonadati</taxon>
        <taxon>Pseudomonadota</taxon>
        <taxon>Gammaproteobacteria</taxon>
        <taxon>Alteromonadales</taxon>
        <taxon>Shewanellaceae</taxon>
        <taxon>Shewanella</taxon>
    </lineage>
</organism>
<dbReference type="InterPro" id="IPR004369">
    <property type="entry name" value="Prolyl-tRNA_editing_YbaK/EbsC"/>
</dbReference>
<protein>
    <recommendedName>
        <fullName evidence="4">Cys-tRNA(Pro)/Cys-tRNA(Cys) deacylase</fullName>
        <ecNumber evidence="4">4.2.-.-</ecNumber>
    </recommendedName>
</protein>
<dbReference type="PIRSF" id="PIRSF006181">
    <property type="entry name" value="EbsC_YbaK"/>
    <property type="match status" value="1"/>
</dbReference>
<evidence type="ECO:0000259" key="5">
    <source>
        <dbReference type="Pfam" id="PF04073"/>
    </source>
</evidence>
<name>A0A106BWC9_SHEFR</name>
<dbReference type="InterPro" id="IPR036754">
    <property type="entry name" value="YbaK/aa-tRNA-synt-asso_dom_sf"/>
</dbReference>
<dbReference type="Proteomes" id="UP000055702">
    <property type="component" value="Unassembled WGS sequence"/>
</dbReference>
<feature type="domain" description="YbaK/aminoacyl-tRNA synthetase-associated" evidence="5">
    <location>
        <begin position="32"/>
        <end position="145"/>
    </location>
</feature>
<dbReference type="EC" id="4.2.-.-" evidence="4"/>
<proteinExistence type="inferred from homology"/>
<dbReference type="EMBL" id="LRDC01000090">
    <property type="protein sequence ID" value="KVW99851.1"/>
    <property type="molecule type" value="Genomic_DNA"/>
</dbReference>
<sequence length="157" mass="16928">MTPAIEIAKKHKIDFEVHEYHHDTNSESYGLEAAQKLGVPTEQVFKTLVVSLDNQALVVGVVPVSSMLSMKLIAKAAGAKKAHMAEALVVERSSGYVLGGVSPLGQKKPLPTIIDISAQQHQRIYISAGKRGVDISLSPADLQRLLKATFADICAQR</sequence>
<dbReference type="Gene3D" id="3.90.960.10">
    <property type="entry name" value="YbaK/aminoacyl-tRNA synthetase-associated domain"/>
    <property type="match status" value="1"/>
</dbReference>
<dbReference type="InterPro" id="IPR007214">
    <property type="entry name" value="YbaK/aa-tRNA-synth-assoc-dom"/>
</dbReference>
<dbReference type="AlphaFoldDB" id="A0A106BWC9"/>
<comment type="similarity">
    <text evidence="1 4">Belongs to the prolyl-tRNA editing family. YbaK/EbsC subfamily.</text>
</comment>
<evidence type="ECO:0000256" key="2">
    <source>
        <dbReference type="ARBA" id="ARBA00022917"/>
    </source>
</evidence>
<evidence type="ECO:0000256" key="3">
    <source>
        <dbReference type="ARBA" id="ARBA00023239"/>
    </source>
</evidence>
<dbReference type="PANTHER" id="PTHR30411">
    <property type="entry name" value="CYTOPLASMIC PROTEIN"/>
    <property type="match status" value="1"/>
</dbReference>
<evidence type="ECO:0000313" key="7">
    <source>
        <dbReference type="Proteomes" id="UP000055702"/>
    </source>
</evidence>
<keyword evidence="3 4" id="KW-0456">Lyase</keyword>
<reference evidence="6 7" key="1">
    <citation type="submission" date="2016-01" db="EMBL/GenBank/DDBJ databases">
        <title>Draft genome of the antarctic isolate Shewanella frigidimarina Ag06-30.</title>
        <authorList>
            <person name="Parmeciano Di Noto G."/>
            <person name="Vazquez S."/>
            <person name="Mac Cormack W."/>
            <person name="Iriarte A."/>
            <person name="Quiroga C."/>
        </authorList>
    </citation>
    <scope>NUCLEOTIDE SEQUENCE [LARGE SCALE GENOMIC DNA]</scope>
    <source>
        <strain evidence="6 7">Ag06-30</strain>
    </source>
</reference>
<dbReference type="PANTHER" id="PTHR30411:SF0">
    <property type="entry name" value="CYS-TRNA(PRO)_CYS-TRNA(CYS) DEACYLASE YBAK"/>
    <property type="match status" value="1"/>
</dbReference>
<dbReference type="RefSeq" id="WP_059748031.1">
    <property type="nucleotide sequence ID" value="NZ_JBBMQR010000044.1"/>
</dbReference>
<gene>
    <name evidence="6" type="ORF">AWJ07_11150</name>
</gene>
<evidence type="ECO:0000313" key="6">
    <source>
        <dbReference type="EMBL" id="KVW99851.1"/>
    </source>
</evidence>